<organism evidence="2 3">
    <name type="scientific">Pigmentiphaga soli</name>
    <dbReference type="NCBI Taxonomy" id="1007095"/>
    <lineage>
        <taxon>Bacteria</taxon>
        <taxon>Pseudomonadati</taxon>
        <taxon>Pseudomonadota</taxon>
        <taxon>Betaproteobacteria</taxon>
        <taxon>Burkholderiales</taxon>
        <taxon>Alcaligenaceae</taxon>
        <taxon>Pigmentiphaga</taxon>
    </lineage>
</organism>
<dbReference type="PIRSF" id="PIRSF017082">
    <property type="entry name" value="YflP"/>
    <property type="match status" value="1"/>
</dbReference>
<evidence type="ECO:0000313" key="2">
    <source>
        <dbReference type="EMBL" id="GAA4336555.1"/>
    </source>
</evidence>
<dbReference type="Proteomes" id="UP001501671">
    <property type="component" value="Unassembled WGS sequence"/>
</dbReference>
<dbReference type="InterPro" id="IPR005064">
    <property type="entry name" value="BUG"/>
</dbReference>
<sequence>MAAAAAIAAASGCIGTHPAHAQDVDGYPTRPITMVLPYSPSGSGDRFARVLGQEVEKTLGQPIVIEYRAGGGTNIGTDYVVRSKPDGYTLLLAGTPLTVNPSLYKKLSFSVSDLASITMVSISPYLVVTGPKLPVNTFQEFIAYAKANPNKVNYASAGIGSGAHLAGALMNQMAGIDMNHISYKSSSQALTDLIGGQVQLNFSPLVVSTNMAEAGRLKALAVTSLKRSATLPNVPTVSESGLEGYEILGWYGIMAPKGTPDPIIQKLNKAFVDAMHEPTVIKALAVDGIELIPGSPQDMDAFLKRTEKQAARIVQLSGARIE</sequence>
<proteinExistence type="inferred from homology"/>
<dbReference type="CDD" id="cd13578">
    <property type="entry name" value="PBP2_Bug27"/>
    <property type="match status" value="1"/>
</dbReference>
<reference evidence="3" key="1">
    <citation type="journal article" date="2019" name="Int. J. Syst. Evol. Microbiol.">
        <title>The Global Catalogue of Microorganisms (GCM) 10K type strain sequencing project: providing services to taxonomists for standard genome sequencing and annotation.</title>
        <authorList>
            <consortium name="The Broad Institute Genomics Platform"/>
            <consortium name="The Broad Institute Genome Sequencing Center for Infectious Disease"/>
            <person name="Wu L."/>
            <person name="Ma J."/>
        </authorList>
    </citation>
    <scope>NUCLEOTIDE SEQUENCE [LARGE SCALE GENOMIC DNA]</scope>
    <source>
        <strain evidence="3">JCM 17666</strain>
    </source>
</reference>
<dbReference type="InterPro" id="IPR042100">
    <property type="entry name" value="Bug_dom1"/>
</dbReference>
<dbReference type="Gene3D" id="3.40.190.10">
    <property type="entry name" value="Periplasmic binding protein-like II"/>
    <property type="match status" value="1"/>
</dbReference>
<comment type="similarity">
    <text evidence="1">Belongs to the UPF0065 (bug) family.</text>
</comment>
<evidence type="ECO:0000313" key="3">
    <source>
        <dbReference type="Proteomes" id="UP001501671"/>
    </source>
</evidence>
<name>A0ABP8HA79_9BURK</name>
<dbReference type="Gene3D" id="3.40.190.150">
    <property type="entry name" value="Bordetella uptake gene, domain 1"/>
    <property type="match status" value="1"/>
</dbReference>
<accession>A0ABP8HA79</accession>
<dbReference type="Pfam" id="PF03401">
    <property type="entry name" value="TctC"/>
    <property type="match status" value="1"/>
</dbReference>
<dbReference type="PANTHER" id="PTHR42928">
    <property type="entry name" value="TRICARBOXYLATE-BINDING PROTEIN"/>
    <property type="match status" value="1"/>
</dbReference>
<protein>
    <submittedName>
        <fullName evidence="2">Tripartite tricarboxylate transporter substrate binding protein</fullName>
    </submittedName>
</protein>
<keyword evidence="3" id="KW-1185">Reference proteome</keyword>
<comment type="caution">
    <text evidence="2">The sequence shown here is derived from an EMBL/GenBank/DDBJ whole genome shotgun (WGS) entry which is preliminary data.</text>
</comment>
<dbReference type="EMBL" id="BAABFO010000015">
    <property type="protein sequence ID" value="GAA4336555.1"/>
    <property type="molecule type" value="Genomic_DNA"/>
</dbReference>
<dbReference type="PANTHER" id="PTHR42928:SF5">
    <property type="entry name" value="BLR1237 PROTEIN"/>
    <property type="match status" value="1"/>
</dbReference>
<gene>
    <name evidence="2" type="ORF">GCM10023144_31030</name>
</gene>
<dbReference type="SUPFAM" id="SSF53850">
    <property type="entry name" value="Periplasmic binding protein-like II"/>
    <property type="match status" value="1"/>
</dbReference>
<evidence type="ECO:0000256" key="1">
    <source>
        <dbReference type="ARBA" id="ARBA00006987"/>
    </source>
</evidence>